<dbReference type="RefSeq" id="WP_377789556.1">
    <property type="nucleotide sequence ID" value="NZ_JBHLYQ010000072.1"/>
</dbReference>
<proteinExistence type="predicted"/>
<dbReference type="EMBL" id="JBHLYQ010000072">
    <property type="protein sequence ID" value="MFC0082115.1"/>
    <property type="molecule type" value="Genomic_DNA"/>
</dbReference>
<dbReference type="Pfam" id="PF11239">
    <property type="entry name" value="DUF3040"/>
    <property type="match status" value="1"/>
</dbReference>
<comment type="caution">
    <text evidence="3">The sequence shown here is derived from an EMBL/GenBank/DDBJ whole genome shotgun (WGS) entry which is preliminary data.</text>
</comment>
<feature type="transmembrane region" description="Helical" evidence="2">
    <location>
        <begin position="57"/>
        <end position="75"/>
    </location>
</feature>
<evidence type="ECO:0000313" key="4">
    <source>
        <dbReference type="Proteomes" id="UP001589788"/>
    </source>
</evidence>
<accession>A0ABV6C338</accession>
<gene>
    <name evidence="3" type="ORF">ACFFRE_08130</name>
</gene>
<keyword evidence="4" id="KW-1185">Reference proteome</keyword>
<sequence>MRRRTGRSSSEGVLVPLSEHEQRVLEELERSLARHDPRFVARVHRGSRAVALQRARWWLLGVLAGVLLMVGTFAVSPFLGLLGAILTFGSALGALGALGRSPGEQRPTVSQHPEAGGPRSS</sequence>
<dbReference type="InterPro" id="IPR021401">
    <property type="entry name" value="DUF3040"/>
</dbReference>
<evidence type="ECO:0000313" key="3">
    <source>
        <dbReference type="EMBL" id="MFC0082115.1"/>
    </source>
</evidence>
<name>A0ABV6C338_9ACTN</name>
<keyword evidence="2" id="KW-0812">Transmembrane</keyword>
<evidence type="ECO:0000256" key="2">
    <source>
        <dbReference type="SAM" id="Phobius"/>
    </source>
</evidence>
<organism evidence="3 4">
    <name type="scientific">Aciditerrimonas ferrireducens</name>
    <dbReference type="NCBI Taxonomy" id="667306"/>
    <lineage>
        <taxon>Bacteria</taxon>
        <taxon>Bacillati</taxon>
        <taxon>Actinomycetota</taxon>
        <taxon>Acidimicrobiia</taxon>
        <taxon>Acidimicrobiales</taxon>
        <taxon>Acidimicrobiaceae</taxon>
        <taxon>Aciditerrimonas</taxon>
    </lineage>
</organism>
<protein>
    <submittedName>
        <fullName evidence="3">DUF3040 domain-containing protein</fullName>
    </submittedName>
</protein>
<keyword evidence="2" id="KW-1133">Transmembrane helix</keyword>
<dbReference type="Proteomes" id="UP001589788">
    <property type="component" value="Unassembled WGS sequence"/>
</dbReference>
<reference evidence="3 4" key="1">
    <citation type="submission" date="2024-09" db="EMBL/GenBank/DDBJ databases">
        <authorList>
            <person name="Sun Q."/>
            <person name="Mori K."/>
        </authorList>
    </citation>
    <scope>NUCLEOTIDE SEQUENCE [LARGE SCALE GENOMIC DNA]</scope>
    <source>
        <strain evidence="3 4">JCM 15389</strain>
    </source>
</reference>
<feature type="region of interest" description="Disordered" evidence="1">
    <location>
        <begin position="99"/>
        <end position="121"/>
    </location>
</feature>
<evidence type="ECO:0000256" key="1">
    <source>
        <dbReference type="SAM" id="MobiDB-lite"/>
    </source>
</evidence>
<keyword evidence="2" id="KW-0472">Membrane</keyword>